<dbReference type="Proteomes" id="UP000256321">
    <property type="component" value="Unassembled WGS sequence"/>
</dbReference>
<organism evidence="1 2">
    <name type="scientific">Parabacteroides acidifaciens</name>
    <dbReference type="NCBI Taxonomy" id="2290935"/>
    <lineage>
        <taxon>Bacteria</taxon>
        <taxon>Pseudomonadati</taxon>
        <taxon>Bacteroidota</taxon>
        <taxon>Bacteroidia</taxon>
        <taxon>Bacteroidales</taxon>
        <taxon>Tannerellaceae</taxon>
        <taxon>Parabacteroides</taxon>
    </lineage>
</organism>
<sequence length="148" mass="17238">MFFVLISMMCMIMEDCKIQLLLSIMSKLPSQSLLYVGDYINNAFNDGCILDIKRYLSDIGVYKNQYDYCFKLSSDCILYLEQKLIKDDSLIDYFCHYAILHDNRILLKVYDGHIFSIDKSLNISCDLLDECENGGLTIYEEEFNVNVI</sequence>
<evidence type="ECO:0000313" key="1">
    <source>
        <dbReference type="EMBL" id="RDU49561.1"/>
    </source>
</evidence>
<accession>A0A3D8HF89</accession>
<gene>
    <name evidence="1" type="ORF">DWU89_08515</name>
</gene>
<proteinExistence type="predicted"/>
<evidence type="ECO:0000313" key="2">
    <source>
        <dbReference type="Proteomes" id="UP000256321"/>
    </source>
</evidence>
<comment type="caution">
    <text evidence="1">The sequence shown here is derived from an EMBL/GenBank/DDBJ whole genome shotgun (WGS) entry which is preliminary data.</text>
</comment>
<dbReference type="AlphaFoldDB" id="A0A3D8HF89"/>
<dbReference type="EMBL" id="QREV01000015">
    <property type="protein sequence ID" value="RDU49561.1"/>
    <property type="molecule type" value="Genomic_DNA"/>
</dbReference>
<name>A0A3D8HF89_9BACT</name>
<reference evidence="1 2" key="1">
    <citation type="submission" date="2018-07" db="EMBL/GenBank/DDBJ databases">
        <title>Parabacteroides acidifaciens nov. sp., isolated from human feces.</title>
        <authorList>
            <person name="Wang Y.J."/>
        </authorList>
    </citation>
    <scope>NUCLEOTIDE SEQUENCE [LARGE SCALE GENOMIC DNA]</scope>
    <source>
        <strain evidence="1 2">426-9</strain>
    </source>
</reference>
<protein>
    <submittedName>
        <fullName evidence="1">Uncharacterized protein</fullName>
    </submittedName>
</protein>